<evidence type="ECO:0000313" key="1">
    <source>
        <dbReference type="EMBL" id="OKP83432.1"/>
    </source>
</evidence>
<proteinExistence type="predicted"/>
<sequence>MQLVINFDRQLDEETYYLVDGLARTRRMKRDVTILSTMVPGKDVGIDGEFYYNPLDFSDSGQSIDPSIVDYNTPPSCQPDLWLHWKPTRDRKQMIWADSEQTVNILEWLVYLIQKVFGPKGYFLSGDVQVSDSLRIRIENSELLLNERAIDAMEILMNIMMSNMRVDLNTSIVPGRILKMEMSPDQKWAIEVEDTSSELITVLSSVENEITLVQLYSDVLFGYSGRLELDTKAIEIHWSDDAMRSGVVFDGILVTVYDLANQRMIKSTMSGGKLTPVPANYFEEGIIGNSGQIISI</sequence>
<name>A0ABX3EKU5_9BACL</name>
<dbReference type="Proteomes" id="UP000186058">
    <property type="component" value="Unassembled WGS sequence"/>
</dbReference>
<gene>
    <name evidence="1" type="ORF">A3844_21560</name>
</gene>
<organism evidence="1 2">
    <name type="scientific">Paenibacillus helianthi</name>
    <dbReference type="NCBI Taxonomy" id="1349432"/>
    <lineage>
        <taxon>Bacteria</taxon>
        <taxon>Bacillati</taxon>
        <taxon>Bacillota</taxon>
        <taxon>Bacilli</taxon>
        <taxon>Bacillales</taxon>
        <taxon>Paenibacillaceae</taxon>
        <taxon>Paenibacillus</taxon>
    </lineage>
</organism>
<protein>
    <submittedName>
        <fullName evidence="1">Uncharacterized protein</fullName>
    </submittedName>
</protein>
<keyword evidence="2" id="KW-1185">Reference proteome</keyword>
<dbReference type="EMBL" id="LVWI01000059">
    <property type="protein sequence ID" value="OKP83432.1"/>
    <property type="molecule type" value="Genomic_DNA"/>
</dbReference>
<dbReference type="RefSeq" id="WP_074086609.1">
    <property type="nucleotide sequence ID" value="NZ_LVWI01000059.1"/>
</dbReference>
<evidence type="ECO:0000313" key="2">
    <source>
        <dbReference type="Proteomes" id="UP000186058"/>
    </source>
</evidence>
<accession>A0ABX3EKU5</accession>
<reference evidence="1 2" key="1">
    <citation type="submission" date="2016-03" db="EMBL/GenBank/DDBJ databases">
        <authorList>
            <person name="Sant'Anna F.H."/>
            <person name="Ambrosini A."/>
            <person name="Souza R."/>
            <person name="Bach E."/>
            <person name="Fernandes G."/>
            <person name="Balsanelli E."/>
            <person name="Baura V.A."/>
            <person name="Souza E.M."/>
            <person name="Passaglia L."/>
        </authorList>
    </citation>
    <scope>NUCLEOTIDE SEQUENCE [LARGE SCALE GENOMIC DNA]</scope>
    <source>
        <strain evidence="1 2">P26E</strain>
    </source>
</reference>
<comment type="caution">
    <text evidence="1">The sequence shown here is derived from an EMBL/GenBank/DDBJ whole genome shotgun (WGS) entry which is preliminary data.</text>
</comment>